<evidence type="ECO:0000256" key="4">
    <source>
        <dbReference type="ARBA" id="ARBA00025742"/>
    </source>
</evidence>
<dbReference type="PANTHER" id="PTHR42988:SF2">
    <property type="entry name" value="CYCLIC NUCLEOTIDE PHOSPHODIESTERASE CBUA0032-RELATED"/>
    <property type="match status" value="1"/>
</dbReference>
<dbReference type="InterPro" id="IPR050884">
    <property type="entry name" value="CNP_phosphodiesterase-III"/>
</dbReference>
<dbReference type="InterPro" id="IPR029052">
    <property type="entry name" value="Metallo-depent_PP-like"/>
</dbReference>
<dbReference type="Proteomes" id="UP000184518">
    <property type="component" value="Unassembled WGS sequence"/>
</dbReference>
<protein>
    <recommendedName>
        <fullName evidence="5">Calcineurin-like phosphoesterase domain-containing protein</fullName>
    </recommendedName>
</protein>
<keyword evidence="1" id="KW-0479">Metal-binding</keyword>
<gene>
    <name evidence="6" type="ORF">SAMN05443633_11224</name>
</gene>
<accession>A0A1M5I6Y5</accession>
<dbReference type="GO" id="GO:0046872">
    <property type="term" value="F:metal ion binding"/>
    <property type="evidence" value="ECO:0007669"/>
    <property type="project" value="UniProtKB-KW"/>
</dbReference>
<reference evidence="7" key="1">
    <citation type="submission" date="2016-11" db="EMBL/GenBank/DDBJ databases">
        <authorList>
            <person name="Varghese N."/>
            <person name="Submissions S."/>
        </authorList>
    </citation>
    <scope>NUCLEOTIDE SEQUENCE [LARGE SCALE GENOMIC DNA]</scope>
    <source>
        <strain evidence="7">DSM 27619</strain>
    </source>
</reference>
<dbReference type="Gene3D" id="3.60.21.10">
    <property type="match status" value="1"/>
</dbReference>
<proteinExistence type="inferred from homology"/>
<dbReference type="PANTHER" id="PTHR42988">
    <property type="entry name" value="PHOSPHOHYDROLASE"/>
    <property type="match status" value="1"/>
</dbReference>
<dbReference type="Gene3D" id="3.40.50.2020">
    <property type="match status" value="1"/>
</dbReference>
<keyword evidence="7" id="KW-1185">Reference proteome</keyword>
<dbReference type="STRING" id="1416778.SAMN05443633_11224"/>
<evidence type="ECO:0000313" key="6">
    <source>
        <dbReference type="EMBL" id="SHG24128.1"/>
    </source>
</evidence>
<organism evidence="6 7">
    <name type="scientific">Chryseobacterium arachidis</name>
    <dbReference type="NCBI Taxonomy" id="1416778"/>
    <lineage>
        <taxon>Bacteria</taxon>
        <taxon>Pseudomonadati</taxon>
        <taxon>Bacteroidota</taxon>
        <taxon>Flavobacteriia</taxon>
        <taxon>Flavobacteriales</taxon>
        <taxon>Weeksellaceae</taxon>
        <taxon>Chryseobacterium group</taxon>
        <taxon>Chryseobacterium</taxon>
    </lineage>
</organism>
<dbReference type="GO" id="GO:0016787">
    <property type="term" value="F:hydrolase activity"/>
    <property type="evidence" value="ECO:0007669"/>
    <property type="project" value="UniProtKB-KW"/>
</dbReference>
<evidence type="ECO:0000313" key="7">
    <source>
        <dbReference type="Proteomes" id="UP000184518"/>
    </source>
</evidence>
<evidence type="ECO:0000256" key="2">
    <source>
        <dbReference type="ARBA" id="ARBA00022801"/>
    </source>
</evidence>
<dbReference type="InterPro" id="IPR000836">
    <property type="entry name" value="PRTase_dom"/>
</dbReference>
<keyword evidence="2" id="KW-0378">Hydrolase</keyword>
<dbReference type="CDD" id="cd06223">
    <property type="entry name" value="PRTases_typeI"/>
    <property type="match status" value="1"/>
</dbReference>
<comment type="similarity">
    <text evidence="4">Belongs to the cyclic nucleotide phosphodiesterase class-III family.</text>
</comment>
<evidence type="ECO:0000259" key="5">
    <source>
        <dbReference type="Pfam" id="PF00149"/>
    </source>
</evidence>
<dbReference type="AlphaFoldDB" id="A0A1M5I6Y5"/>
<keyword evidence="3" id="KW-0408">Iron</keyword>
<feature type="domain" description="Calcineurin-like phosphoesterase" evidence="5">
    <location>
        <begin position="5"/>
        <end position="244"/>
    </location>
</feature>
<dbReference type="SUPFAM" id="SSF56300">
    <property type="entry name" value="Metallo-dependent phosphatases"/>
    <property type="match status" value="1"/>
</dbReference>
<sequence length="623" mass="72015">MNDLVLHISDLHVSDQRGLLGFANKDTYLTLDEDKNANYINNLLDIIKDIPFKKRHLIITGDISNIAESKEFEAATKIIRLIMSELKIDPEQTLIIPGDHDIHRHTVTDCFIKEMKTSEIQKIKYNNFNQLYCAIKGDDLDSERLIFDHFIVDDIIFLAVNTNFSIMNQGGTGYLPTGQFETELKKYKETYPTHELILCLHHNLEGEHEESCHGQWDPENKKDLVTIFERHNIKCILNGNEHTPNSKYLAGREEIIISDAGPLSAKTSIDGSFKIYEIDRTMGSLNIINRVFGLHSVNGQREGNYGNWIEMPADGIKNTDFKNFLLRNPPVASEVGPTDFLPDDEPASLPTLNVAPSQKIAKQDVQESEQPVEEIQILQIQAKAPKIIYEEPLVQKKLYSIIKEKKLFHQGHFHWSETSRAHNWIDIARLLENKEDLYFAQNAIIDVLEKMNLIEGTDLIIGLGYEGNMIASKASIKLPVPYTYMPYSYRWLDHNKFENELHYDNEDKKYKKVILITDVVNDGRTIRRLVGREDRKKEFFDNVEKIAVVSLFYTGHQELNNDILNYNSLPKDLKDGDEEVNNIEFYTVQQLKIEKCPYGDDYKTECFILRDNLHCVHKFYTEE</sequence>
<dbReference type="EMBL" id="FQUT01000012">
    <property type="protein sequence ID" value="SHG24128.1"/>
    <property type="molecule type" value="Genomic_DNA"/>
</dbReference>
<name>A0A1M5I6Y5_9FLAO</name>
<dbReference type="Pfam" id="PF00149">
    <property type="entry name" value="Metallophos"/>
    <property type="match status" value="1"/>
</dbReference>
<dbReference type="InterPro" id="IPR029057">
    <property type="entry name" value="PRTase-like"/>
</dbReference>
<dbReference type="SUPFAM" id="SSF53271">
    <property type="entry name" value="PRTase-like"/>
    <property type="match status" value="1"/>
</dbReference>
<dbReference type="InterPro" id="IPR004843">
    <property type="entry name" value="Calcineurin-like_PHP"/>
</dbReference>
<evidence type="ECO:0000256" key="3">
    <source>
        <dbReference type="ARBA" id="ARBA00023004"/>
    </source>
</evidence>
<evidence type="ECO:0000256" key="1">
    <source>
        <dbReference type="ARBA" id="ARBA00022723"/>
    </source>
</evidence>
<dbReference type="RefSeq" id="WP_072961377.1">
    <property type="nucleotide sequence ID" value="NZ_FQUT01000012.1"/>
</dbReference>